<dbReference type="InterPro" id="IPR008866">
    <property type="entry name" value="Phage_lambda_GpA-like"/>
</dbReference>
<dbReference type="Pfam" id="PF05876">
    <property type="entry name" value="GpA_ATPase"/>
    <property type="match status" value="1"/>
</dbReference>
<gene>
    <name evidence="4" type="ORF">RM532_08925</name>
</gene>
<evidence type="ECO:0000313" key="5">
    <source>
        <dbReference type="Proteomes" id="UP001251857"/>
    </source>
</evidence>
<dbReference type="InterPro" id="IPR046453">
    <property type="entry name" value="GpA_ATPase"/>
</dbReference>
<reference evidence="4 5" key="1">
    <citation type="submission" date="2023-09" db="EMBL/GenBank/DDBJ databases">
        <authorList>
            <person name="Rey-Velasco X."/>
        </authorList>
    </citation>
    <scope>NUCLEOTIDE SEQUENCE [LARGE SCALE GENOMIC DNA]</scope>
    <source>
        <strain evidence="4 5">W335</strain>
    </source>
</reference>
<name>A0ABU3C0K9_9GAMM</name>
<accession>A0ABU3C0K9</accession>
<evidence type="ECO:0000259" key="3">
    <source>
        <dbReference type="Pfam" id="PF20454"/>
    </source>
</evidence>
<dbReference type="RefSeq" id="WP_311652931.1">
    <property type="nucleotide sequence ID" value="NZ_JAVRIB010000008.1"/>
</dbReference>
<dbReference type="Proteomes" id="UP001251857">
    <property type="component" value="Unassembled WGS sequence"/>
</dbReference>
<dbReference type="InterPro" id="IPR046454">
    <property type="entry name" value="GpA_endonuclease"/>
</dbReference>
<comment type="caution">
    <text evidence="4">The sequence shown here is derived from an EMBL/GenBank/DDBJ whole genome shotgun (WGS) entry which is preliminary data.</text>
</comment>
<sequence>MSAFLPPVKLGVGDWAERYRMMATSGGDLSGRFRLSVTPYMRGILAAYRDPGVQEIVCQKSAQVGWTDGFLINLLGYHIDQDPCPIMVLFAKDGDGKKFMRTKLEPAIKATPALSDKINLKAKNHDNTLDYKGFDGGFIQLAGSNSPGNVKSTPARVVAVEEPDDASRDVRGQGEAIALAKERSKSFHGRKVIIGGTPTVEGLSHVAAEMGKSDGRRFYVPCPHCDHLQYLRWEQVQWLDDALESHPVYGTYRPETACYVCEECGATWSDAEKNRAVAEAESKGGGWSATRPFNGIAGFYLNELYSPFPGSTLELLARKWLEANAAAKRGEFGLLTAFTNNTLGEPWAMGSEQPELEELAERAHDYAELTVPAGGLVATAGVDVQHNRLAVVIRVWGRGEESWLAYWDEIEGNPLEFSQTDDGRRSPVWDKLDDLLARPIRNAGGGSLNVSAVSIDSGDGITAEAVYRYVRERRLSACKFMAIKGSSQRGKEIFSQPSRSIDTTAAGKAARWGVKPYIVGVERAKDTLAARLRLEGNGPGRLHWYASVRGDYLEQITSEVKHPQRGREQWTLMPGRRNEALDCEVYALHAARRLRVHTYTDQQWARLESVVRQGDLLDQPVRPAASRAPSAPARRQPPAARKPQAPTGFGSEEWQL</sequence>
<feature type="compositionally biased region" description="Low complexity" evidence="1">
    <location>
        <begin position="619"/>
        <end position="646"/>
    </location>
</feature>
<evidence type="ECO:0000313" key="4">
    <source>
        <dbReference type="EMBL" id="MDT0635081.1"/>
    </source>
</evidence>
<dbReference type="Pfam" id="PF20454">
    <property type="entry name" value="GpA_nuclease"/>
    <property type="match status" value="1"/>
</dbReference>
<feature type="domain" description="Phage terminase large subunit GpA ATPase" evidence="2">
    <location>
        <begin position="29"/>
        <end position="281"/>
    </location>
</feature>
<organism evidence="4 5">
    <name type="scientific">Spectribacter hydrogenoxidans</name>
    <dbReference type="NCBI Taxonomy" id="3075608"/>
    <lineage>
        <taxon>Bacteria</taxon>
        <taxon>Pseudomonadati</taxon>
        <taxon>Pseudomonadota</taxon>
        <taxon>Gammaproteobacteria</taxon>
        <taxon>Salinisphaerales</taxon>
        <taxon>Salinisphaeraceae</taxon>
        <taxon>Spectribacter</taxon>
    </lineage>
</organism>
<feature type="region of interest" description="Disordered" evidence="1">
    <location>
        <begin position="618"/>
        <end position="656"/>
    </location>
</feature>
<dbReference type="HAMAP" id="MF_04144">
    <property type="entry name" value="TERL_LAMBDA"/>
    <property type="match status" value="1"/>
</dbReference>
<feature type="domain" description="Terminase large subunit GpA endonuclease" evidence="3">
    <location>
        <begin position="296"/>
        <end position="601"/>
    </location>
</feature>
<protein>
    <submittedName>
        <fullName evidence="4">Phage terminase large subunit family protein</fullName>
    </submittedName>
</protein>
<evidence type="ECO:0000259" key="2">
    <source>
        <dbReference type="Pfam" id="PF05876"/>
    </source>
</evidence>
<keyword evidence="5" id="KW-1185">Reference proteome</keyword>
<dbReference type="EMBL" id="JAVRIB010000008">
    <property type="protein sequence ID" value="MDT0635081.1"/>
    <property type="molecule type" value="Genomic_DNA"/>
</dbReference>
<evidence type="ECO:0000256" key="1">
    <source>
        <dbReference type="SAM" id="MobiDB-lite"/>
    </source>
</evidence>
<proteinExistence type="inferred from homology"/>